<evidence type="ECO:0000313" key="6">
    <source>
        <dbReference type="EMBL" id="HEW53013.1"/>
    </source>
</evidence>
<dbReference type="GO" id="GO:0042597">
    <property type="term" value="C:periplasmic space"/>
    <property type="evidence" value="ECO:0007669"/>
    <property type="project" value="UniProtKB-ARBA"/>
</dbReference>
<keyword evidence="4" id="KW-1133">Transmembrane helix</keyword>
<dbReference type="GO" id="GO:1904680">
    <property type="term" value="F:peptide transmembrane transporter activity"/>
    <property type="evidence" value="ECO:0007669"/>
    <property type="project" value="TreeGrafter"/>
</dbReference>
<dbReference type="PANTHER" id="PTHR30290">
    <property type="entry name" value="PERIPLASMIC BINDING COMPONENT OF ABC TRANSPORTER"/>
    <property type="match status" value="1"/>
</dbReference>
<reference evidence="6" key="1">
    <citation type="journal article" date="2020" name="mSystems">
        <title>Genome- and Community-Level Interaction Insights into Carbon Utilization and Element Cycling Functions of Hydrothermarchaeota in Hydrothermal Sediment.</title>
        <authorList>
            <person name="Zhou Z."/>
            <person name="Liu Y."/>
            <person name="Xu W."/>
            <person name="Pan J."/>
            <person name="Luo Z.H."/>
            <person name="Li M."/>
        </authorList>
    </citation>
    <scope>NUCLEOTIDE SEQUENCE [LARGE SCALE GENOMIC DNA]</scope>
    <source>
        <strain evidence="6">SpSt-16</strain>
    </source>
</reference>
<evidence type="ECO:0000256" key="4">
    <source>
        <dbReference type="SAM" id="Phobius"/>
    </source>
</evidence>
<organism evidence="6">
    <name type="scientific">Ignisphaera aggregans</name>
    <dbReference type="NCBI Taxonomy" id="334771"/>
    <lineage>
        <taxon>Archaea</taxon>
        <taxon>Thermoproteota</taxon>
        <taxon>Thermoprotei</taxon>
        <taxon>Desulfurococcales</taxon>
        <taxon>Desulfurococcaceae</taxon>
        <taxon>Ignisphaera</taxon>
    </lineage>
</organism>
<dbReference type="Gene3D" id="3.40.190.10">
    <property type="entry name" value="Periplasmic binding protein-like II"/>
    <property type="match status" value="1"/>
</dbReference>
<dbReference type="GO" id="GO:0043190">
    <property type="term" value="C:ATP-binding cassette (ABC) transporter complex"/>
    <property type="evidence" value="ECO:0007669"/>
    <property type="project" value="InterPro"/>
</dbReference>
<sequence>MSRNPLIASLIIVLSASFIFISVVIYPMLDMLYPSPDETVSSKTLSIAISTDIKTLDIAKATSIADFEILGNVYETLFRITYDVDQGKLKYVPWLVDYYAQVNKTFWVFKLKNNIVFHNGKTLTAYDVNASIVRAITAGGIPQMLFTDTGGKPIIDRIVVFNETYFGIALRKPFAPLIEHLAHLSMGIMPRDLAEKYMNQTITDINDVVGTGPYKIVSWERGLSAKLAKFENYWRGVPKIDEINYLIMPDANTRIIALKSGQVDIAIDIPPEAIDQLRIDGFNIIATPVVRHVIVAINTQRLPDTRIRCALNYAVDKESIVTNLMKGYAKVSNSVISTIFPGAKELKPFNYNPVRAVELINEAGGINRTLTLIVSTKGSKDLELAEIIRHYLKNVGVDVRIVPMEHTAFLNKVFTEHDFDLAIYGPSPSSTYYALSYWKTGSYLNGPLYSNTRSRRATRKSNLDY</sequence>
<dbReference type="PIRSF" id="PIRSF002741">
    <property type="entry name" value="MppA"/>
    <property type="match status" value="1"/>
</dbReference>
<keyword evidence="3" id="KW-0732">Signal</keyword>
<evidence type="ECO:0000256" key="2">
    <source>
        <dbReference type="ARBA" id="ARBA00022448"/>
    </source>
</evidence>
<dbReference type="CDD" id="cd00995">
    <property type="entry name" value="PBP2_NikA_DppA_OppA_like"/>
    <property type="match status" value="1"/>
</dbReference>
<dbReference type="InterPro" id="IPR030678">
    <property type="entry name" value="Peptide/Ni-bd"/>
</dbReference>
<comment type="similarity">
    <text evidence="1">Belongs to the bacterial solute-binding protein 5 family.</text>
</comment>
<feature type="domain" description="Solute-binding protein family 5" evidence="5">
    <location>
        <begin position="90"/>
        <end position="438"/>
    </location>
</feature>
<dbReference type="Pfam" id="PF00496">
    <property type="entry name" value="SBP_bac_5"/>
    <property type="match status" value="1"/>
</dbReference>
<dbReference type="InterPro" id="IPR039424">
    <property type="entry name" value="SBP_5"/>
</dbReference>
<evidence type="ECO:0000256" key="1">
    <source>
        <dbReference type="ARBA" id="ARBA00005695"/>
    </source>
</evidence>
<dbReference type="SUPFAM" id="SSF53850">
    <property type="entry name" value="Periplasmic binding protein-like II"/>
    <property type="match status" value="1"/>
</dbReference>
<dbReference type="Gene3D" id="3.10.105.10">
    <property type="entry name" value="Dipeptide-binding Protein, Domain 3"/>
    <property type="match status" value="1"/>
</dbReference>
<protein>
    <submittedName>
        <fullName evidence="6">ABC transporter substrate-binding protein</fullName>
    </submittedName>
</protein>
<gene>
    <name evidence="6" type="ORF">ENO77_02420</name>
</gene>
<feature type="transmembrane region" description="Helical" evidence="4">
    <location>
        <begin position="7"/>
        <end position="29"/>
    </location>
</feature>
<dbReference type="GO" id="GO:0015833">
    <property type="term" value="P:peptide transport"/>
    <property type="evidence" value="ECO:0007669"/>
    <property type="project" value="TreeGrafter"/>
</dbReference>
<dbReference type="EMBL" id="DSGT01000007">
    <property type="protein sequence ID" value="HEW53013.1"/>
    <property type="molecule type" value="Genomic_DNA"/>
</dbReference>
<name>A0A7C2VDG6_9CREN</name>
<dbReference type="AlphaFoldDB" id="A0A7C2VDG6"/>
<dbReference type="InterPro" id="IPR000914">
    <property type="entry name" value="SBP_5_dom"/>
</dbReference>
<accession>A0A7C2VDG6</accession>
<keyword evidence="4" id="KW-0472">Membrane</keyword>
<comment type="caution">
    <text evidence="6">The sequence shown here is derived from an EMBL/GenBank/DDBJ whole genome shotgun (WGS) entry which is preliminary data.</text>
</comment>
<keyword evidence="4" id="KW-0812">Transmembrane</keyword>
<keyword evidence="2" id="KW-0813">Transport</keyword>
<evidence type="ECO:0000259" key="5">
    <source>
        <dbReference type="Pfam" id="PF00496"/>
    </source>
</evidence>
<evidence type="ECO:0000256" key="3">
    <source>
        <dbReference type="ARBA" id="ARBA00022729"/>
    </source>
</evidence>
<proteinExistence type="inferred from homology"/>
<dbReference type="PANTHER" id="PTHR30290:SF9">
    <property type="entry name" value="OLIGOPEPTIDE-BINDING PROTEIN APPA"/>
    <property type="match status" value="1"/>
</dbReference>